<evidence type="ECO:0000313" key="1">
    <source>
        <dbReference type="EMBL" id="CAG8447934.1"/>
    </source>
</evidence>
<reference evidence="1" key="1">
    <citation type="submission" date="2021-06" db="EMBL/GenBank/DDBJ databases">
        <authorList>
            <person name="Kallberg Y."/>
            <person name="Tangrot J."/>
            <person name="Rosling A."/>
        </authorList>
    </citation>
    <scope>NUCLEOTIDE SEQUENCE</scope>
    <source>
        <strain evidence="1">CL356</strain>
    </source>
</reference>
<evidence type="ECO:0000313" key="2">
    <source>
        <dbReference type="Proteomes" id="UP000789525"/>
    </source>
</evidence>
<sequence>MHQFFRQLLLKCSNFSQAQQELKWLALYVLEKSRKNGDMITDQWCIALSLAHLLPPNTCHIYGIDNSSDALSLADLNLEVLNRKKILRNHVEFLKFDILEASIKEVKSFVREIKYNCDEEKGEGFDLIVSNPPYIARNEYATLDADVRLWEDEFALVADDNGTAFHNRITYLASRYLLRRKNYLPDDYHIKGERIISQHNVIKDMYDEMSRMSIPQIVMEIGGGHQVEKVTNDLKKHGFRRTEIWTDAANKESCY</sequence>
<name>A0ACA9K2E3_9GLOM</name>
<comment type="caution">
    <text evidence="1">The sequence shown here is derived from an EMBL/GenBank/DDBJ whole genome shotgun (WGS) entry which is preliminary data.</text>
</comment>
<protein>
    <submittedName>
        <fullName evidence="1">14932_t:CDS:1</fullName>
    </submittedName>
</protein>
<keyword evidence="2" id="KW-1185">Reference proteome</keyword>
<dbReference type="EMBL" id="CAJVPT010000636">
    <property type="protein sequence ID" value="CAG8447934.1"/>
    <property type="molecule type" value="Genomic_DNA"/>
</dbReference>
<proteinExistence type="predicted"/>
<organism evidence="1 2">
    <name type="scientific">Acaulospora colombiana</name>
    <dbReference type="NCBI Taxonomy" id="27376"/>
    <lineage>
        <taxon>Eukaryota</taxon>
        <taxon>Fungi</taxon>
        <taxon>Fungi incertae sedis</taxon>
        <taxon>Mucoromycota</taxon>
        <taxon>Glomeromycotina</taxon>
        <taxon>Glomeromycetes</taxon>
        <taxon>Diversisporales</taxon>
        <taxon>Acaulosporaceae</taxon>
        <taxon>Acaulospora</taxon>
    </lineage>
</organism>
<accession>A0ACA9K2E3</accession>
<dbReference type="Proteomes" id="UP000789525">
    <property type="component" value="Unassembled WGS sequence"/>
</dbReference>
<gene>
    <name evidence="1" type="ORF">ACOLOM_LOCUS619</name>
</gene>